<organism evidence="2 3">
    <name type="scientific">Cyprinus carpio</name>
    <name type="common">Common carp</name>
    <dbReference type="NCBI Taxonomy" id="7962"/>
    <lineage>
        <taxon>Eukaryota</taxon>
        <taxon>Metazoa</taxon>
        <taxon>Chordata</taxon>
        <taxon>Craniata</taxon>
        <taxon>Vertebrata</taxon>
        <taxon>Euteleostomi</taxon>
        <taxon>Actinopterygii</taxon>
        <taxon>Neopterygii</taxon>
        <taxon>Teleostei</taxon>
        <taxon>Ostariophysi</taxon>
        <taxon>Cypriniformes</taxon>
        <taxon>Cyprinidae</taxon>
        <taxon>Cyprininae</taxon>
        <taxon>Cyprinus</taxon>
    </lineage>
</organism>
<protein>
    <recommendedName>
        <fullName evidence="4">Secreted protein</fullName>
    </recommendedName>
</protein>
<dbReference type="AlphaFoldDB" id="A0A8C1WYZ7"/>
<evidence type="ECO:0000313" key="2">
    <source>
        <dbReference type="Ensembl" id="ENSCCRP00015074348.1"/>
    </source>
</evidence>
<sequence>MAKVSPRVCVCCSVCVCVAVCVCVLQCVCVCVCVCVAVCVSTCRCRSVNSTGLVRNTRLDSLFMEAEMMWELTARPCPPNSPCVFTVAF</sequence>
<feature type="chain" id="PRO_5034367273" description="Secreted protein" evidence="1">
    <location>
        <begin position="22"/>
        <end position="89"/>
    </location>
</feature>
<proteinExistence type="predicted"/>
<name>A0A8C1WYZ7_CYPCA</name>
<feature type="signal peptide" evidence="1">
    <location>
        <begin position="1"/>
        <end position="21"/>
    </location>
</feature>
<evidence type="ECO:0000256" key="1">
    <source>
        <dbReference type="SAM" id="SignalP"/>
    </source>
</evidence>
<keyword evidence="1" id="KW-0732">Signal</keyword>
<accession>A0A8C1WYZ7</accession>
<dbReference type="Proteomes" id="UP000694700">
    <property type="component" value="Unplaced"/>
</dbReference>
<evidence type="ECO:0000313" key="3">
    <source>
        <dbReference type="Proteomes" id="UP000694700"/>
    </source>
</evidence>
<evidence type="ECO:0008006" key="4">
    <source>
        <dbReference type="Google" id="ProtNLM"/>
    </source>
</evidence>
<dbReference type="Ensembl" id="ENSCCRT00015076775.1">
    <property type="protein sequence ID" value="ENSCCRP00015074348.1"/>
    <property type="gene ID" value="ENSCCRG00015030118.1"/>
</dbReference>
<reference evidence="2" key="1">
    <citation type="submission" date="2025-08" db="UniProtKB">
        <authorList>
            <consortium name="Ensembl"/>
        </authorList>
    </citation>
    <scope>IDENTIFICATION</scope>
</reference>